<dbReference type="EC" id="3.1.2.-" evidence="4"/>
<evidence type="ECO:0000313" key="4">
    <source>
        <dbReference type="EMBL" id="SPW28378.1"/>
    </source>
</evidence>
<evidence type="ECO:0000313" key="5">
    <source>
        <dbReference type="Proteomes" id="UP000249886"/>
    </source>
</evidence>
<dbReference type="AlphaFoldDB" id="A0A3S4YZ92"/>
<reference evidence="4 5" key="1">
    <citation type="submission" date="2018-06" db="EMBL/GenBank/DDBJ databases">
        <authorList>
            <consortium name="Pathogen Informatics"/>
            <person name="Doyle S."/>
        </authorList>
    </citation>
    <scope>NUCLEOTIDE SEQUENCE [LARGE SCALE GENOMIC DNA]</scope>
    <source>
        <strain evidence="4 5">NCTC10254</strain>
    </source>
</reference>
<accession>A0A3S4YZ92</accession>
<evidence type="ECO:0000259" key="3">
    <source>
        <dbReference type="Pfam" id="PF03061"/>
    </source>
</evidence>
<dbReference type="PANTHER" id="PTHR43240">
    <property type="entry name" value="1,4-DIHYDROXY-2-NAPHTHOYL-COA THIOESTERASE 1"/>
    <property type="match status" value="1"/>
</dbReference>
<dbReference type="InterPro" id="IPR006683">
    <property type="entry name" value="Thioestr_dom"/>
</dbReference>
<feature type="domain" description="Thioesterase" evidence="3">
    <location>
        <begin position="71"/>
        <end position="142"/>
    </location>
</feature>
<dbReference type="InterPro" id="IPR029069">
    <property type="entry name" value="HotDog_dom_sf"/>
</dbReference>
<dbReference type="Gene3D" id="3.10.129.10">
    <property type="entry name" value="Hotdog Thioesterase"/>
    <property type="match status" value="1"/>
</dbReference>
<dbReference type="GO" id="GO:0061522">
    <property type="term" value="F:1,4-dihydroxy-2-naphthoyl-CoA thioesterase activity"/>
    <property type="evidence" value="ECO:0007669"/>
    <property type="project" value="TreeGrafter"/>
</dbReference>
<dbReference type="GO" id="GO:0005829">
    <property type="term" value="C:cytosol"/>
    <property type="evidence" value="ECO:0007669"/>
    <property type="project" value="TreeGrafter"/>
</dbReference>
<comment type="caution">
    <text evidence="4">The sequence shown here is derived from an EMBL/GenBank/DDBJ whole genome shotgun (WGS) entry which is preliminary data.</text>
</comment>
<dbReference type="EMBL" id="UARK01000008">
    <property type="protein sequence ID" value="SPW28378.1"/>
    <property type="molecule type" value="Genomic_DNA"/>
</dbReference>
<protein>
    <submittedName>
        <fullName evidence="4">Thioesterase</fullName>
        <ecNumber evidence="4">3.1.2.-</ecNumber>
    </submittedName>
</protein>
<dbReference type="SUPFAM" id="SSF54637">
    <property type="entry name" value="Thioesterase/thiol ester dehydrase-isomerase"/>
    <property type="match status" value="1"/>
</dbReference>
<comment type="similarity">
    <text evidence="1">Belongs to the thioesterase PaaI family.</text>
</comment>
<dbReference type="RefSeq" id="WP_005521228.1">
    <property type="nucleotide sequence ID" value="NZ_CAUOLB010000022.1"/>
</dbReference>
<dbReference type="Pfam" id="PF03061">
    <property type="entry name" value="4HBT"/>
    <property type="match status" value="1"/>
</dbReference>
<dbReference type="NCBIfam" id="TIGR00369">
    <property type="entry name" value="unchar_dom_1"/>
    <property type="match status" value="1"/>
</dbReference>
<keyword evidence="2 4" id="KW-0378">Hydrolase</keyword>
<dbReference type="CDD" id="cd03443">
    <property type="entry name" value="PaaI_thioesterase"/>
    <property type="match status" value="1"/>
</dbReference>
<dbReference type="GeneID" id="84573845"/>
<dbReference type="Proteomes" id="UP000249886">
    <property type="component" value="Unassembled WGS sequence"/>
</dbReference>
<sequence length="158" mass="16985">MTHTEIPNTAADLLELLHNMGENGLHIRELARLNDLSGGFCNQLGLRFTEADREHIVAELHVTQEHLQITGIVNGGVCCAIAETVGSIMGITASNGKVVVGINNNTNFIAPVSAGVITAEAKVIQPGRRTQLISVDMFHRGHLVATSIVRTMVIDEKN</sequence>
<proteinExistence type="inferred from homology"/>
<evidence type="ECO:0000256" key="1">
    <source>
        <dbReference type="ARBA" id="ARBA00008324"/>
    </source>
</evidence>
<evidence type="ECO:0000256" key="2">
    <source>
        <dbReference type="ARBA" id="ARBA00022801"/>
    </source>
</evidence>
<name>A0A3S4YZ92_9CORY</name>
<gene>
    <name evidence="4" type="ORF">NCTC10254_01345</name>
</gene>
<dbReference type="PANTHER" id="PTHR43240:SF5">
    <property type="entry name" value="1,4-DIHYDROXY-2-NAPHTHOYL-COA THIOESTERASE 1"/>
    <property type="match status" value="1"/>
</dbReference>
<organism evidence="4 5">
    <name type="scientific">Corynebacterium matruchotii</name>
    <dbReference type="NCBI Taxonomy" id="43768"/>
    <lineage>
        <taxon>Bacteria</taxon>
        <taxon>Bacillati</taxon>
        <taxon>Actinomycetota</taxon>
        <taxon>Actinomycetes</taxon>
        <taxon>Mycobacteriales</taxon>
        <taxon>Corynebacteriaceae</taxon>
        <taxon>Corynebacterium</taxon>
    </lineage>
</organism>
<dbReference type="InterPro" id="IPR003736">
    <property type="entry name" value="PAAI_dom"/>
</dbReference>